<dbReference type="Proteomes" id="UP000789920">
    <property type="component" value="Unassembled WGS sequence"/>
</dbReference>
<organism evidence="1 2">
    <name type="scientific">Racocetra persica</name>
    <dbReference type="NCBI Taxonomy" id="160502"/>
    <lineage>
        <taxon>Eukaryota</taxon>
        <taxon>Fungi</taxon>
        <taxon>Fungi incertae sedis</taxon>
        <taxon>Mucoromycota</taxon>
        <taxon>Glomeromycotina</taxon>
        <taxon>Glomeromycetes</taxon>
        <taxon>Diversisporales</taxon>
        <taxon>Gigasporaceae</taxon>
        <taxon>Racocetra</taxon>
    </lineage>
</organism>
<gene>
    <name evidence="1" type="ORF">RPERSI_LOCUS31014</name>
</gene>
<feature type="non-terminal residue" evidence="1">
    <location>
        <position position="177"/>
    </location>
</feature>
<keyword evidence="2" id="KW-1185">Reference proteome</keyword>
<evidence type="ECO:0000313" key="2">
    <source>
        <dbReference type="Proteomes" id="UP000789920"/>
    </source>
</evidence>
<dbReference type="EMBL" id="CAJVQC010123294">
    <property type="protein sequence ID" value="CAG8839343.1"/>
    <property type="molecule type" value="Genomic_DNA"/>
</dbReference>
<accession>A0ACA9SGU1</accession>
<sequence>HYKHVDELAQDIPRTAYPVYLLFSDVVINGKRYSIQFNSDPQVGVFLLWKVRILDVQKIYCIAYVRAVQKHQYLLDTYQLLADAEYAPKVFATSVIPGNWLLVYMKRLDNHLMLNRITINLNNQERDDLKKKIEIVVKYLHDSEHVHRNLREGNILVRQLENNEFNVKLINFEWSGK</sequence>
<comment type="caution">
    <text evidence="1">The sequence shown here is derived from an EMBL/GenBank/DDBJ whole genome shotgun (WGS) entry which is preliminary data.</text>
</comment>
<name>A0ACA9SGU1_9GLOM</name>
<evidence type="ECO:0000313" key="1">
    <source>
        <dbReference type="EMBL" id="CAG8839343.1"/>
    </source>
</evidence>
<protein>
    <submittedName>
        <fullName evidence="1">17030_t:CDS:1</fullName>
    </submittedName>
</protein>
<reference evidence="1" key="1">
    <citation type="submission" date="2021-06" db="EMBL/GenBank/DDBJ databases">
        <authorList>
            <person name="Kallberg Y."/>
            <person name="Tangrot J."/>
            <person name="Rosling A."/>
        </authorList>
    </citation>
    <scope>NUCLEOTIDE SEQUENCE</scope>
    <source>
        <strain evidence="1">MA461A</strain>
    </source>
</reference>
<proteinExistence type="predicted"/>
<feature type="non-terminal residue" evidence="1">
    <location>
        <position position="1"/>
    </location>
</feature>